<dbReference type="WBParaSite" id="ALUE_0002337001-mRNA-1">
    <property type="protein sequence ID" value="ALUE_0002337001-mRNA-1"/>
    <property type="gene ID" value="ALUE_0002337001"/>
</dbReference>
<keyword evidence="1" id="KW-0812">Transmembrane</keyword>
<reference evidence="3" key="1">
    <citation type="submission" date="2017-02" db="UniProtKB">
        <authorList>
            <consortium name="WormBaseParasite"/>
        </authorList>
    </citation>
    <scope>IDENTIFICATION</scope>
</reference>
<protein>
    <submittedName>
        <fullName evidence="3">G_PROTEIN_RECEP_F1_2 domain-containing protein</fullName>
    </submittedName>
</protein>
<keyword evidence="1" id="KW-1133">Transmembrane helix</keyword>
<accession>A0A0M3IX92</accession>
<proteinExistence type="predicted"/>
<evidence type="ECO:0000313" key="2">
    <source>
        <dbReference type="Proteomes" id="UP000036681"/>
    </source>
</evidence>
<keyword evidence="1" id="KW-0472">Membrane</keyword>
<organism evidence="2 3">
    <name type="scientific">Ascaris lumbricoides</name>
    <name type="common">Giant roundworm</name>
    <dbReference type="NCBI Taxonomy" id="6252"/>
    <lineage>
        <taxon>Eukaryota</taxon>
        <taxon>Metazoa</taxon>
        <taxon>Ecdysozoa</taxon>
        <taxon>Nematoda</taxon>
        <taxon>Chromadorea</taxon>
        <taxon>Rhabditida</taxon>
        <taxon>Spirurina</taxon>
        <taxon>Ascaridomorpha</taxon>
        <taxon>Ascaridoidea</taxon>
        <taxon>Ascarididae</taxon>
        <taxon>Ascaris</taxon>
    </lineage>
</organism>
<sequence>MFVCAMHALCITQFYTITADLISILVALNSLLRLVVYFLCNPQFRIRLIKLLLSSSLKGKTVESSTICCIQKPARMEKLCDVEHNLTRGEESANGSALSQHEPPSVIINANGHDGGATILLSPTGILSGQTALIHRNERIKSL</sequence>
<feature type="transmembrane region" description="Helical" evidence="1">
    <location>
        <begin position="21"/>
        <end position="40"/>
    </location>
</feature>
<dbReference type="SUPFAM" id="SSF81321">
    <property type="entry name" value="Family A G protein-coupled receptor-like"/>
    <property type="match status" value="1"/>
</dbReference>
<name>A0A0M3IX92_ASCLU</name>
<keyword evidence="2" id="KW-1185">Reference proteome</keyword>
<dbReference type="AlphaFoldDB" id="A0A0M3IX92"/>
<evidence type="ECO:0000313" key="3">
    <source>
        <dbReference type="WBParaSite" id="ALUE_0002337001-mRNA-1"/>
    </source>
</evidence>
<evidence type="ECO:0000256" key="1">
    <source>
        <dbReference type="SAM" id="Phobius"/>
    </source>
</evidence>
<dbReference type="Proteomes" id="UP000036681">
    <property type="component" value="Unplaced"/>
</dbReference>